<accession>A0ABT6WSB8</accession>
<protein>
    <submittedName>
        <fullName evidence="1">Uncharacterized protein</fullName>
    </submittedName>
</protein>
<name>A0ABT6WSB8_9ACTN</name>
<dbReference type="RefSeq" id="WP_282763711.1">
    <property type="nucleotide sequence ID" value="NZ_JASCTH010000021.1"/>
</dbReference>
<evidence type="ECO:0000313" key="1">
    <source>
        <dbReference type="EMBL" id="MDI6102641.1"/>
    </source>
</evidence>
<proteinExistence type="predicted"/>
<sequence length="153" mass="17134">MIAAWTAVDLLEYVATPEPRVMVTLHRDGDVSAAVTGGRLSWPVSAKPWPVEDLIRERMWWRQLSSSMTVVVLRNGTPPETAETVGSELVWNDLDIAVRWALDAEFLGVRPRSWWRDGVARLRAVFDSNSVRLRPDRQLLVTDEAAGTVASIP</sequence>
<dbReference type="EMBL" id="JASCTH010000021">
    <property type="protein sequence ID" value="MDI6102641.1"/>
    <property type="molecule type" value="Genomic_DNA"/>
</dbReference>
<gene>
    <name evidence="1" type="ORF">QLQ12_28880</name>
</gene>
<keyword evidence="2" id="KW-1185">Reference proteome</keyword>
<comment type="caution">
    <text evidence="1">The sequence shown here is derived from an EMBL/GenBank/DDBJ whole genome shotgun (WGS) entry which is preliminary data.</text>
</comment>
<organism evidence="1 2">
    <name type="scientific">Actinoplanes sandaracinus</name>
    <dbReference type="NCBI Taxonomy" id="3045177"/>
    <lineage>
        <taxon>Bacteria</taxon>
        <taxon>Bacillati</taxon>
        <taxon>Actinomycetota</taxon>
        <taxon>Actinomycetes</taxon>
        <taxon>Micromonosporales</taxon>
        <taxon>Micromonosporaceae</taxon>
        <taxon>Actinoplanes</taxon>
    </lineage>
</organism>
<evidence type="ECO:0000313" key="2">
    <source>
        <dbReference type="Proteomes" id="UP001241758"/>
    </source>
</evidence>
<dbReference type="Proteomes" id="UP001241758">
    <property type="component" value="Unassembled WGS sequence"/>
</dbReference>
<reference evidence="1 2" key="1">
    <citation type="submission" date="2023-05" db="EMBL/GenBank/DDBJ databases">
        <title>Actinoplanes sp. NEAU-A12 genome sequencing.</title>
        <authorList>
            <person name="Wang Z.-S."/>
        </authorList>
    </citation>
    <scope>NUCLEOTIDE SEQUENCE [LARGE SCALE GENOMIC DNA]</scope>
    <source>
        <strain evidence="1 2">NEAU-A12</strain>
    </source>
</reference>